<dbReference type="Proteomes" id="UP001597075">
    <property type="component" value="Unassembled WGS sequence"/>
</dbReference>
<evidence type="ECO:0000313" key="2">
    <source>
        <dbReference type="EMBL" id="MFD1635018.1"/>
    </source>
</evidence>
<comment type="caution">
    <text evidence="2">The sequence shown here is derived from an EMBL/GenBank/DDBJ whole genome shotgun (WGS) entry which is preliminary data.</text>
</comment>
<name>A0ABD6D2A5_9EURY</name>
<dbReference type="Pfam" id="PF24422">
    <property type="entry name" value="DUF7552"/>
    <property type="match status" value="1"/>
</dbReference>
<evidence type="ECO:0000259" key="1">
    <source>
        <dbReference type="Pfam" id="PF24422"/>
    </source>
</evidence>
<reference evidence="2 3" key="1">
    <citation type="journal article" date="2019" name="Int. J. Syst. Evol. Microbiol.">
        <title>The Global Catalogue of Microorganisms (GCM) 10K type strain sequencing project: providing services to taxonomists for standard genome sequencing and annotation.</title>
        <authorList>
            <consortium name="The Broad Institute Genomics Platform"/>
            <consortium name="The Broad Institute Genome Sequencing Center for Infectious Disease"/>
            <person name="Wu L."/>
            <person name="Ma J."/>
        </authorList>
    </citation>
    <scope>NUCLEOTIDE SEQUENCE [LARGE SCALE GENOMIC DNA]</scope>
    <source>
        <strain evidence="2 3">CGMCC 1.10594</strain>
    </source>
</reference>
<sequence>MGLRETRRRIEALADGGPYRVASARTGEPPVPVAGLRFPDRETAAVAARLTRTYRVALRRWDSELAWVDPIVHDCRPATTDARAVTDRAAVGVEGER</sequence>
<dbReference type="AlphaFoldDB" id="A0ABD6D2A5"/>
<dbReference type="RefSeq" id="WP_256405245.1">
    <property type="nucleotide sequence ID" value="NZ_CP187151.1"/>
</dbReference>
<evidence type="ECO:0000313" key="3">
    <source>
        <dbReference type="Proteomes" id="UP001597075"/>
    </source>
</evidence>
<dbReference type="InterPro" id="IPR055974">
    <property type="entry name" value="DUF7552"/>
</dbReference>
<protein>
    <recommendedName>
        <fullName evidence="1">DUF7552 domain-containing protein</fullName>
    </recommendedName>
</protein>
<organism evidence="2 3">
    <name type="scientific">Haloplanus ruber</name>
    <dbReference type="NCBI Taxonomy" id="869892"/>
    <lineage>
        <taxon>Archaea</taxon>
        <taxon>Methanobacteriati</taxon>
        <taxon>Methanobacteriota</taxon>
        <taxon>Stenosarchaea group</taxon>
        <taxon>Halobacteria</taxon>
        <taxon>Halobacteriales</taxon>
        <taxon>Haloferacaceae</taxon>
        <taxon>Haloplanus</taxon>
    </lineage>
</organism>
<feature type="domain" description="DUF7552" evidence="1">
    <location>
        <begin position="3"/>
        <end position="75"/>
    </location>
</feature>
<keyword evidence="3" id="KW-1185">Reference proteome</keyword>
<gene>
    <name evidence="2" type="ORF">ACFSBJ_14900</name>
</gene>
<accession>A0ABD6D2A5</accession>
<dbReference type="EMBL" id="JBHUDL010000010">
    <property type="protein sequence ID" value="MFD1635018.1"/>
    <property type="molecule type" value="Genomic_DNA"/>
</dbReference>
<proteinExistence type="predicted"/>